<reference evidence="3" key="1">
    <citation type="journal article" date="2016" name="Genome Biol. Evol.">
        <title>Comparative 'omics' of the Fusarium fujikuroi species complex highlights differences in genetic potential and metabolite synthesis.</title>
        <authorList>
            <person name="Niehaus E.-M."/>
            <person name="Muensterkoetter M."/>
            <person name="Proctor R.H."/>
            <person name="Brown D.W."/>
            <person name="Sharon A."/>
            <person name="Idan Y."/>
            <person name="Oren-Young L."/>
            <person name="Sieber C.M."/>
            <person name="Novak O."/>
            <person name="Pencik A."/>
            <person name="Tarkowska D."/>
            <person name="Hromadova K."/>
            <person name="Freeman S."/>
            <person name="Maymon M."/>
            <person name="Elazar M."/>
            <person name="Youssef S.A."/>
            <person name="El-Shabrawy E.S.M."/>
            <person name="Shalaby A.B.A."/>
            <person name="Houterman P."/>
            <person name="Brock N.L."/>
            <person name="Burkhardt I."/>
            <person name="Tsavkelova E.A."/>
            <person name="Dickschat J.S."/>
            <person name="Galuszka P."/>
            <person name="Gueldener U."/>
            <person name="Tudzynski B."/>
        </authorList>
    </citation>
    <scope>NUCLEOTIDE SEQUENCE [LARGE SCALE GENOMIC DNA]</scope>
    <source>
        <strain evidence="3">ET1</strain>
    </source>
</reference>
<proteinExistence type="predicted"/>
<keyword evidence="1" id="KW-0175">Coiled coil</keyword>
<name>A0A1L7W8Y0_FUSPR</name>
<accession>A0A1L7W8Y0</accession>
<evidence type="ECO:0000313" key="3">
    <source>
        <dbReference type="Proteomes" id="UP000183971"/>
    </source>
</evidence>
<dbReference type="GeneID" id="42057358"/>
<evidence type="ECO:0000256" key="1">
    <source>
        <dbReference type="SAM" id="Coils"/>
    </source>
</evidence>
<comment type="caution">
    <text evidence="2">The sequence shown here is derived from an EMBL/GenBank/DDBJ whole genome shotgun (WGS) entry which is preliminary data.</text>
</comment>
<sequence length="430" mass="48779">MSNLHNTTLYRIVTTVNDPDFLPQEPKPSEFDLHLIMDTASVEKPNSGTNVDILKVARQIQHLAHFLTRGPPIPGLSVSDKDLKMVRILSPVIEMTSHRRRSDLEFPREWVGDDGALAIVLRGWRRDIDPTKLSDTPAVVETPAQATDTPTDAENAEADTETYENMSFLSYSAKREAYWVAKTNELERKLRRSEQEKESFIRENLKFIHESNLKAKVKLHGEVRQLERSLVAATSKNESLAKQNEDLESCNKTLVTENEELVKKTEKLELSNYDLVTENAELVAELKDLDSDDAELLTMVQEYLNKHALSREATKTQEENLIAEKQTLESKNEALVKKLEAQKIDNKCCAAQAEKLRERYELSVMATKVVKEHLEELTAKVNDLDSSKFFLAAHNNDLSMRNAALGHKSKQLEESLDKIVMDAKGELQAQ</sequence>
<keyword evidence="3" id="KW-1185">Reference proteome</keyword>
<dbReference type="RefSeq" id="XP_031089570.1">
    <property type="nucleotide sequence ID" value="XM_031224297.1"/>
</dbReference>
<protein>
    <submittedName>
        <fullName evidence="2">Uncharacterized protein</fullName>
    </submittedName>
</protein>
<feature type="coiled-coil region" evidence="1">
    <location>
        <begin position="311"/>
        <end position="345"/>
    </location>
</feature>
<dbReference type="AlphaFoldDB" id="A0A1L7W8Y0"/>
<dbReference type="EMBL" id="FJOF01000015">
    <property type="protein sequence ID" value="CZR49057.1"/>
    <property type="molecule type" value="Genomic_DNA"/>
</dbReference>
<dbReference type="VEuPathDB" id="FungiDB:FPRO_12493"/>
<gene>
    <name evidence="2" type="ORF">FPRO_12493</name>
</gene>
<organism evidence="2 3">
    <name type="scientific">Fusarium proliferatum (strain ET1)</name>
    <name type="common">Orchid endophyte fungus</name>
    <dbReference type="NCBI Taxonomy" id="1227346"/>
    <lineage>
        <taxon>Eukaryota</taxon>
        <taxon>Fungi</taxon>
        <taxon>Dikarya</taxon>
        <taxon>Ascomycota</taxon>
        <taxon>Pezizomycotina</taxon>
        <taxon>Sordariomycetes</taxon>
        <taxon>Hypocreomycetidae</taxon>
        <taxon>Hypocreales</taxon>
        <taxon>Nectriaceae</taxon>
        <taxon>Fusarium</taxon>
        <taxon>Fusarium fujikuroi species complex</taxon>
    </lineage>
</organism>
<dbReference type="Proteomes" id="UP000183971">
    <property type="component" value="Unassembled WGS sequence"/>
</dbReference>
<evidence type="ECO:0000313" key="2">
    <source>
        <dbReference type="EMBL" id="CZR49057.1"/>
    </source>
</evidence>
<feature type="coiled-coil region" evidence="1">
    <location>
        <begin position="183"/>
        <end position="260"/>
    </location>
</feature>